<proteinExistence type="predicted"/>
<name>A0ACC2IBD0_9PEZI</name>
<sequence>MPELSESITAIREGAKEDSFTYLTILQYHAGTPGILPTLNEVLQDADLTREIGWDLVQTLIPIDGSEDCLETVARLGNPREVIIKVMETLGALARQSEEANIETVEEGSSSAPKPGDIADRIITLIGMLAILQRRIKTKHPSRFLGPSLISVLEAYQPTPEMTTAVINLVRSLSGRVRPPLPTRTSSIDIANPDEHGDFSKNAPDPEAEQEDPDEETLNRKILQSFSTCVLQRYVNVHQMQWSPRLLEVYHPEKIVPGKVTITQAFREDETLQKRDAVVGQLAALLRDLGMNDCSTTFIRSVLCQPSDADPLSSLETFDSVDAVHLSQGGTACLIAYWIFSTDAFNADNPGPQMHVFPDHLDMMQLFLGANPKSEIEQSPGIADALLAIGLGLLHHGKLIAVPGDKNYMVYHHCLTLIAVFHPDIQVRNAATRFAGTLLHSDPDDESRRDILEDLLQNCAFPALNACAIKWLQEEIIAAQKGSTPNVFSTSEIIERLEYDLFPDARAAAKMDSDGFLEFWGENQQFFLQAANFAYFLFNGRKDLVPVGMGASVEQRFTEPLTAAAKKITEAKGLDGFDQMQLDIFIDRLESLAIH</sequence>
<dbReference type="Proteomes" id="UP001153334">
    <property type="component" value="Unassembled WGS sequence"/>
</dbReference>
<evidence type="ECO:0000313" key="2">
    <source>
        <dbReference type="Proteomes" id="UP001153334"/>
    </source>
</evidence>
<protein>
    <submittedName>
        <fullName evidence="1">Uncharacterized protein</fullName>
    </submittedName>
</protein>
<comment type="caution">
    <text evidence="1">The sequence shown here is derived from an EMBL/GenBank/DDBJ whole genome shotgun (WGS) entry which is preliminary data.</text>
</comment>
<evidence type="ECO:0000313" key="1">
    <source>
        <dbReference type="EMBL" id="KAJ8112450.1"/>
    </source>
</evidence>
<accession>A0ACC2IBD0</accession>
<gene>
    <name evidence="1" type="ORF">ONZ43_g5393</name>
</gene>
<dbReference type="EMBL" id="JAPESX010001654">
    <property type="protein sequence ID" value="KAJ8112450.1"/>
    <property type="molecule type" value="Genomic_DNA"/>
</dbReference>
<reference evidence="1" key="1">
    <citation type="submission" date="2022-11" db="EMBL/GenBank/DDBJ databases">
        <title>Genome Sequence of Nemania bipapillata.</title>
        <authorList>
            <person name="Buettner E."/>
        </authorList>
    </citation>
    <scope>NUCLEOTIDE SEQUENCE</scope>
    <source>
        <strain evidence="1">CP14</strain>
    </source>
</reference>
<keyword evidence="2" id="KW-1185">Reference proteome</keyword>
<organism evidence="1 2">
    <name type="scientific">Nemania bipapillata</name>
    <dbReference type="NCBI Taxonomy" id="110536"/>
    <lineage>
        <taxon>Eukaryota</taxon>
        <taxon>Fungi</taxon>
        <taxon>Dikarya</taxon>
        <taxon>Ascomycota</taxon>
        <taxon>Pezizomycotina</taxon>
        <taxon>Sordariomycetes</taxon>
        <taxon>Xylariomycetidae</taxon>
        <taxon>Xylariales</taxon>
        <taxon>Xylariaceae</taxon>
        <taxon>Nemania</taxon>
    </lineage>
</organism>